<comment type="caution">
    <text evidence="1">The sequence shown here is derived from an EMBL/GenBank/DDBJ whole genome shotgun (WGS) entry which is preliminary data.</text>
</comment>
<evidence type="ECO:0000313" key="2">
    <source>
        <dbReference type="Proteomes" id="UP000271339"/>
    </source>
</evidence>
<keyword evidence="2" id="KW-1185">Reference proteome</keyword>
<reference evidence="1 2" key="1">
    <citation type="submission" date="2018-10" db="EMBL/GenBank/DDBJ databases">
        <title>Genomic Encyclopedia of Archaeal and Bacterial Type Strains, Phase II (KMG-II): from individual species to whole genera.</title>
        <authorList>
            <person name="Goeker M."/>
        </authorList>
    </citation>
    <scope>NUCLEOTIDE SEQUENCE [LARGE SCALE GENOMIC DNA]</scope>
    <source>
        <strain evidence="1 2">DSM 23424</strain>
    </source>
</reference>
<dbReference type="EMBL" id="REFC01000014">
    <property type="protein sequence ID" value="RMA57866.1"/>
    <property type="molecule type" value="Genomic_DNA"/>
</dbReference>
<proteinExistence type="predicted"/>
<sequence>MEMVLWLFKVTKQLLIPNYSVSNIGLSSEGPFFVYFGKLSKVKHIKCTIKLKFIEVESCLVIHKKFWNENDSDYFNYKFLIYFSSIANNNLHIPKGEVFSYLILLHY</sequence>
<gene>
    <name evidence="1" type="ORF">BXY75_2673</name>
</gene>
<dbReference type="AlphaFoldDB" id="A0A3L9YAV1"/>
<accession>A0A3L9YAV1</accession>
<name>A0A3L9YAV1_9FLAO</name>
<evidence type="ECO:0000313" key="1">
    <source>
        <dbReference type="EMBL" id="RMA57866.1"/>
    </source>
</evidence>
<protein>
    <submittedName>
        <fullName evidence="1">Uncharacterized protein</fullName>
    </submittedName>
</protein>
<organism evidence="1 2">
    <name type="scientific">Ulvibacter antarcticus</name>
    <dbReference type="NCBI Taxonomy" id="442714"/>
    <lineage>
        <taxon>Bacteria</taxon>
        <taxon>Pseudomonadati</taxon>
        <taxon>Bacteroidota</taxon>
        <taxon>Flavobacteriia</taxon>
        <taxon>Flavobacteriales</taxon>
        <taxon>Flavobacteriaceae</taxon>
        <taxon>Ulvibacter</taxon>
    </lineage>
</organism>
<dbReference type="Proteomes" id="UP000271339">
    <property type="component" value="Unassembled WGS sequence"/>
</dbReference>